<name>A0A0L0P9A0_CANAR</name>
<proteinExistence type="predicted"/>
<dbReference type="Proteomes" id="UP000037122">
    <property type="component" value="Unassembled WGS sequence"/>
</dbReference>
<evidence type="ECO:0000313" key="2">
    <source>
        <dbReference type="Proteomes" id="UP000037122"/>
    </source>
</evidence>
<dbReference type="AlphaFoldDB" id="A0A0L0P9A0"/>
<organism evidence="1 2">
    <name type="scientific">Candidozyma auris</name>
    <name type="common">Yeast</name>
    <name type="synonym">Candida auris</name>
    <dbReference type="NCBI Taxonomy" id="498019"/>
    <lineage>
        <taxon>Eukaryota</taxon>
        <taxon>Fungi</taxon>
        <taxon>Dikarya</taxon>
        <taxon>Ascomycota</taxon>
        <taxon>Saccharomycotina</taxon>
        <taxon>Pichiomycetes</taxon>
        <taxon>Metschnikowiaceae</taxon>
        <taxon>Candidozyma</taxon>
    </lineage>
</organism>
<accession>A0A0L0P9A0</accession>
<gene>
    <name evidence="1" type="ORF">QG37_00371</name>
</gene>
<evidence type="ECO:0000313" key="1">
    <source>
        <dbReference type="EMBL" id="KNE02561.1"/>
    </source>
</evidence>
<comment type="caution">
    <text evidence="1">The sequence shown here is derived from an EMBL/GenBank/DDBJ whole genome shotgun (WGS) entry which is preliminary data.</text>
</comment>
<dbReference type="EMBL" id="LGST01000003">
    <property type="protein sequence ID" value="KNE02561.1"/>
    <property type="molecule type" value="Genomic_DNA"/>
</dbReference>
<reference evidence="2" key="1">
    <citation type="journal article" date="2015" name="BMC Genomics">
        <title>Draft genome of a commonly misdiagnosed multidrug resistant pathogen Candida auris.</title>
        <authorList>
            <person name="Chatterjee S."/>
            <person name="Alampalli S.V."/>
            <person name="Nageshan R.K."/>
            <person name="Chettiar S.T."/>
            <person name="Joshi S."/>
            <person name="Tatu U.S."/>
        </authorList>
    </citation>
    <scope>NUCLEOTIDE SEQUENCE [LARGE SCALE GENOMIC DNA]</scope>
    <source>
        <strain evidence="2">6684</strain>
    </source>
</reference>
<sequence length="34" mass="3730">MGEPLEFLEEVLVMMGEMGVLSSGGMNEEERLAD</sequence>
<protein>
    <submittedName>
        <fullName evidence="1">Uncharacterized protein</fullName>
    </submittedName>
</protein>